<protein>
    <recommendedName>
        <fullName evidence="4">ADP-ribosylhydrolase ARH3</fullName>
        <ecNumber evidence="2">3.2.1.143</ecNumber>
    </recommendedName>
    <alternativeName>
        <fullName evidence="5">ADP-ribose glycohydrolase ARH3</fullName>
    </alternativeName>
    <alternativeName>
        <fullName evidence="6">ADP-ribosylhydrolase 3</fullName>
    </alternativeName>
    <alternativeName>
        <fullName evidence="9">O-acetyl-ADP-ribose deacetylase ARH3</fullName>
    </alternativeName>
    <alternativeName>
        <fullName evidence="10">Poly(ADP-ribose) glycohydrolase ARH3</fullName>
    </alternativeName>
    <alternativeName>
        <fullName evidence="8">[Protein ADP-ribosylarginine] hydrolase-like protein 2</fullName>
    </alternativeName>
    <alternativeName>
        <fullName evidence="7">[Protein ADP-ribosylserine] hydrolase</fullName>
    </alternativeName>
</protein>
<comment type="cofactor">
    <cofactor evidence="12">
        <name>Mg(2+)</name>
        <dbReference type="ChEBI" id="CHEBI:18420"/>
    </cofactor>
    <text evidence="12">Binds 2 magnesium ions per subunit.</text>
</comment>
<keyword evidence="3" id="KW-0378">Hydrolase</keyword>
<evidence type="ECO:0000256" key="1">
    <source>
        <dbReference type="ARBA" id="ARBA00010702"/>
    </source>
</evidence>
<proteinExistence type="inferred from homology"/>
<dbReference type="Proteomes" id="UP000754883">
    <property type="component" value="Unassembled WGS sequence"/>
</dbReference>
<organism evidence="13 14">
    <name type="scientific">Clonostachys byssicola</name>
    <dbReference type="NCBI Taxonomy" id="160290"/>
    <lineage>
        <taxon>Eukaryota</taxon>
        <taxon>Fungi</taxon>
        <taxon>Dikarya</taxon>
        <taxon>Ascomycota</taxon>
        <taxon>Pezizomycotina</taxon>
        <taxon>Sordariomycetes</taxon>
        <taxon>Hypocreomycetidae</taxon>
        <taxon>Hypocreales</taxon>
        <taxon>Bionectriaceae</taxon>
        <taxon>Clonostachys</taxon>
    </lineage>
</organism>
<evidence type="ECO:0000313" key="13">
    <source>
        <dbReference type="EMBL" id="CAG9985168.1"/>
    </source>
</evidence>
<dbReference type="Gene3D" id="1.10.4080.10">
    <property type="entry name" value="ADP-ribosylation/Crystallin J1"/>
    <property type="match status" value="1"/>
</dbReference>
<feature type="binding site" evidence="12">
    <location>
        <position position="295"/>
    </location>
    <ligand>
        <name>Mg(2+)</name>
        <dbReference type="ChEBI" id="CHEBI:18420"/>
        <label>1</label>
    </ligand>
</feature>
<dbReference type="SUPFAM" id="SSF101478">
    <property type="entry name" value="ADP-ribosylglycohydrolase"/>
    <property type="match status" value="1"/>
</dbReference>
<dbReference type="Pfam" id="PF03747">
    <property type="entry name" value="ADP_ribosyl_GH"/>
    <property type="match status" value="1"/>
</dbReference>
<sequence>MPEKSQKQYTRRQSRSIGALLGLHAGDSLGATLEFQSHSQIAKSYPKGLWDIIGGGHFNWSPGHATDDTDMTRCVLLAYRDLARKGKHFTTGQVRRRAGDYFVDWYEGNWPGRNPPGTRPKDIGNMTAIGITSFRANPDAPVATGQNSAGNGSLMRCLPTAIFQPDLTRLLHESQAISAITHADKRCTIACAAYNACAAALIGGAGPTYAVNAAEAAAVQLEGGETGGDVARAIRLGRKLDIARAAKYGPHKDFFPGAASGYVLETLTIAIAAVLDHRTLEQVLVDVVRIGKDTDTNGAVAGGLLGARDGKDAIPRRWWERLQFADEFKRTTLEILELGIPTAADKEFHHIK</sequence>
<feature type="binding site" evidence="12">
    <location>
        <position position="67"/>
    </location>
    <ligand>
        <name>Mg(2+)</name>
        <dbReference type="ChEBI" id="CHEBI:18420"/>
        <label>1</label>
    </ligand>
</feature>
<evidence type="ECO:0000256" key="8">
    <source>
        <dbReference type="ARBA" id="ARBA00042850"/>
    </source>
</evidence>
<evidence type="ECO:0000256" key="7">
    <source>
        <dbReference type="ARBA" id="ARBA00042722"/>
    </source>
</evidence>
<reference evidence="13" key="1">
    <citation type="submission" date="2021-10" db="EMBL/GenBank/DDBJ databases">
        <authorList>
            <person name="Piombo E."/>
        </authorList>
    </citation>
    <scope>NUCLEOTIDE SEQUENCE</scope>
</reference>
<gene>
    <name evidence="13" type="ORF">CBYS24578_00006841</name>
</gene>
<feature type="binding site" evidence="12">
    <location>
        <position position="66"/>
    </location>
    <ligand>
        <name>Mg(2+)</name>
        <dbReference type="ChEBI" id="CHEBI:18420"/>
        <label>1</label>
    </ligand>
</feature>
<accession>A0A9N9UD15</accession>
<evidence type="ECO:0000256" key="4">
    <source>
        <dbReference type="ARBA" id="ARBA00041057"/>
    </source>
</evidence>
<keyword evidence="14" id="KW-1185">Reference proteome</keyword>
<dbReference type="InterPro" id="IPR036705">
    <property type="entry name" value="Ribosyl_crysJ1_sf"/>
</dbReference>
<dbReference type="OrthoDB" id="2021138at2759"/>
<dbReference type="GO" id="GO:0046872">
    <property type="term" value="F:metal ion binding"/>
    <property type="evidence" value="ECO:0007669"/>
    <property type="project" value="UniProtKB-KW"/>
</dbReference>
<evidence type="ECO:0000256" key="2">
    <source>
        <dbReference type="ARBA" id="ARBA00012255"/>
    </source>
</evidence>
<feature type="binding site" evidence="12">
    <location>
        <position position="296"/>
    </location>
    <ligand>
        <name>Mg(2+)</name>
        <dbReference type="ChEBI" id="CHEBI:18420"/>
        <label>1</label>
    </ligand>
</feature>
<evidence type="ECO:0000256" key="3">
    <source>
        <dbReference type="ARBA" id="ARBA00022801"/>
    </source>
</evidence>
<evidence type="ECO:0000256" key="11">
    <source>
        <dbReference type="ARBA" id="ARBA00049015"/>
    </source>
</evidence>
<dbReference type="PANTHER" id="PTHR16222">
    <property type="entry name" value="ADP-RIBOSYLGLYCOHYDROLASE"/>
    <property type="match status" value="1"/>
</dbReference>
<evidence type="ECO:0000256" key="9">
    <source>
        <dbReference type="ARBA" id="ARBA00043187"/>
    </source>
</evidence>
<evidence type="ECO:0000313" key="14">
    <source>
        <dbReference type="Proteomes" id="UP000754883"/>
    </source>
</evidence>
<comment type="caution">
    <text evidence="13">The sequence shown here is derived from an EMBL/GenBank/DDBJ whole genome shotgun (WGS) entry which is preliminary data.</text>
</comment>
<dbReference type="PANTHER" id="PTHR16222:SF24">
    <property type="entry name" value="ADP-RIBOSYLHYDROLASE ARH3"/>
    <property type="match status" value="1"/>
</dbReference>
<dbReference type="EC" id="3.2.1.143" evidence="2"/>
<dbReference type="InterPro" id="IPR005502">
    <property type="entry name" value="Ribosyl_crysJ1"/>
</dbReference>
<feature type="binding site" evidence="12">
    <location>
        <position position="293"/>
    </location>
    <ligand>
        <name>Mg(2+)</name>
        <dbReference type="ChEBI" id="CHEBI:18420"/>
        <label>1</label>
    </ligand>
</feature>
<dbReference type="AlphaFoldDB" id="A0A9N9UD15"/>
<name>A0A9N9UD15_9HYPO</name>
<keyword evidence="12" id="KW-0460">Magnesium</keyword>
<evidence type="ECO:0000256" key="5">
    <source>
        <dbReference type="ARBA" id="ARBA00042398"/>
    </source>
</evidence>
<feature type="binding site" evidence="12">
    <location>
        <position position="68"/>
    </location>
    <ligand>
        <name>Mg(2+)</name>
        <dbReference type="ChEBI" id="CHEBI:18420"/>
        <label>1</label>
    </ligand>
</feature>
<evidence type="ECO:0000256" key="10">
    <source>
        <dbReference type="ARBA" id="ARBA00043193"/>
    </source>
</evidence>
<evidence type="ECO:0000256" key="12">
    <source>
        <dbReference type="PIRSR" id="PIRSR605502-1"/>
    </source>
</evidence>
<keyword evidence="12" id="KW-0479">Metal-binding</keyword>
<dbReference type="InterPro" id="IPR050792">
    <property type="entry name" value="ADP-ribosylglycohydrolase"/>
</dbReference>
<dbReference type="EMBL" id="CABFNO020001394">
    <property type="protein sequence ID" value="CAG9985168.1"/>
    <property type="molecule type" value="Genomic_DNA"/>
</dbReference>
<evidence type="ECO:0000256" key="6">
    <source>
        <dbReference type="ARBA" id="ARBA00042471"/>
    </source>
</evidence>
<comment type="similarity">
    <text evidence="1">Belongs to the ADP-ribosylglycohydrolase family.</text>
</comment>
<comment type="catalytic activity">
    <reaction evidence="11">
        <text>alpha-NAD(+) + H2O = ADP-D-ribose + nicotinamide + H(+)</text>
        <dbReference type="Rhea" id="RHEA:68792"/>
        <dbReference type="ChEBI" id="CHEBI:15377"/>
        <dbReference type="ChEBI" id="CHEBI:15378"/>
        <dbReference type="ChEBI" id="CHEBI:17154"/>
        <dbReference type="ChEBI" id="CHEBI:57967"/>
        <dbReference type="ChEBI" id="CHEBI:77017"/>
    </reaction>
</comment>
<dbReference type="GO" id="GO:0004649">
    <property type="term" value="F:poly(ADP-ribose) glycohydrolase activity"/>
    <property type="evidence" value="ECO:0007669"/>
    <property type="project" value="UniProtKB-EC"/>
</dbReference>